<organism evidence="5">
    <name type="scientific">viral metagenome</name>
    <dbReference type="NCBI Taxonomy" id="1070528"/>
    <lineage>
        <taxon>unclassified sequences</taxon>
        <taxon>metagenomes</taxon>
        <taxon>organismal metagenomes</taxon>
    </lineage>
</organism>
<protein>
    <recommendedName>
        <fullName evidence="4">S1 motif domain-containing protein</fullName>
    </recommendedName>
</protein>
<accession>A0A6C0JMA7</accession>
<comment type="similarity">
    <text evidence="1">Belongs to the eukaryotic RPB7/RPC8 RNA polymerase subunit family.</text>
</comment>
<proteinExistence type="inferred from homology"/>
<feature type="domain" description="S1 motif" evidence="4">
    <location>
        <begin position="80"/>
        <end position="157"/>
    </location>
</feature>
<dbReference type="GO" id="GO:0006367">
    <property type="term" value="P:transcription initiation at RNA polymerase II promoter"/>
    <property type="evidence" value="ECO:0007669"/>
    <property type="project" value="TreeGrafter"/>
</dbReference>
<evidence type="ECO:0000256" key="3">
    <source>
        <dbReference type="ARBA" id="ARBA00023163"/>
    </source>
</evidence>
<keyword evidence="3" id="KW-0804">Transcription</keyword>
<dbReference type="InterPro" id="IPR003029">
    <property type="entry name" value="S1_domain"/>
</dbReference>
<dbReference type="InterPro" id="IPR036898">
    <property type="entry name" value="RNA_pol_Rpb7-like_N_sf"/>
</dbReference>
<evidence type="ECO:0000256" key="2">
    <source>
        <dbReference type="ARBA" id="ARBA00022478"/>
    </source>
</evidence>
<dbReference type="InterPro" id="IPR045113">
    <property type="entry name" value="Rpb7-like"/>
</dbReference>
<evidence type="ECO:0000313" key="5">
    <source>
        <dbReference type="EMBL" id="QHU06699.1"/>
    </source>
</evidence>
<dbReference type="GO" id="GO:0005665">
    <property type="term" value="C:RNA polymerase II, core complex"/>
    <property type="evidence" value="ECO:0007669"/>
    <property type="project" value="TreeGrafter"/>
</dbReference>
<dbReference type="GO" id="GO:0060213">
    <property type="term" value="P:positive regulation of nuclear-transcribed mRNA poly(A) tail shortening"/>
    <property type="evidence" value="ECO:0007669"/>
    <property type="project" value="TreeGrafter"/>
</dbReference>
<dbReference type="Pfam" id="PF00575">
    <property type="entry name" value="S1"/>
    <property type="match status" value="1"/>
</dbReference>
<name>A0A6C0JMA7_9ZZZZ</name>
<dbReference type="GO" id="GO:0003727">
    <property type="term" value="F:single-stranded RNA binding"/>
    <property type="evidence" value="ECO:0007669"/>
    <property type="project" value="TreeGrafter"/>
</dbReference>
<dbReference type="SUPFAM" id="SSF50249">
    <property type="entry name" value="Nucleic acid-binding proteins"/>
    <property type="match status" value="1"/>
</dbReference>
<dbReference type="InterPro" id="IPR005576">
    <property type="entry name" value="Rpb7-like_N"/>
</dbReference>
<dbReference type="PROSITE" id="PS50126">
    <property type="entry name" value="S1"/>
    <property type="match status" value="1"/>
</dbReference>
<evidence type="ECO:0000259" key="4">
    <source>
        <dbReference type="PROSITE" id="PS50126"/>
    </source>
</evidence>
<dbReference type="PANTHER" id="PTHR12709:SF4">
    <property type="entry name" value="DNA-DIRECTED RNA POLYMERASE II SUBUNIT RPB7"/>
    <property type="match status" value="1"/>
</dbReference>
<dbReference type="Pfam" id="PF03876">
    <property type="entry name" value="SHS2_Rpb7-N"/>
    <property type="match status" value="1"/>
</dbReference>
<dbReference type="InterPro" id="IPR012340">
    <property type="entry name" value="NA-bd_OB-fold"/>
</dbReference>
<dbReference type="GO" id="GO:0003697">
    <property type="term" value="F:single-stranded DNA binding"/>
    <property type="evidence" value="ECO:0007669"/>
    <property type="project" value="TreeGrafter"/>
</dbReference>
<dbReference type="GO" id="GO:0045948">
    <property type="term" value="P:positive regulation of translational initiation"/>
    <property type="evidence" value="ECO:0007669"/>
    <property type="project" value="TreeGrafter"/>
</dbReference>
<evidence type="ECO:0000256" key="1">
    <source>
        <dbReference type="ARBA" id="ARBA00009307"/>
    </source>
</evidence>
<dbReference type="Gene3D" id="3.30.1490.120">
    <property type="entry name" value="RNA polymerase Rpb7-like, N-terminal domain"/>
    <property type="match status" value="1"/>
</dbReference>
<dbReference type="Gene3D" id="2.40.50.140">
    <property type="entry name" value="Nucleic acid-binding proteins"/>
    <property type="match status" value="1"/>
</dbReference>
<reference evidence="5" key="1">
    <citation type="journal article" date="2020" name="Nature">
        <title>Giant virus diversity and host interactions through global metagenomics.</title>
        <authorList>
            <person name="Schulz F."/>
            <person name="Roux S."/>
            <person name="Paez-Espino D."/>
            <person name="Jungbluth S."/>
            <person name="Walsh D.A."/>
            <person name="Denef V.J."/>
            <person name="McMahon K.D."/>
            <person name="Konstantinidis K.T."/>
            <person name="Eloe-Fadrosh E.A."/>
            <person name="Kyrpides N.C."/>
            <person name="Woyke T."/>
        </authorList>
    </citation>
    <scope>NUCLEOTIDE SEQUENCE</scope>
    <source>
        <strain evidence="5">GVMAG-S-1038524-41</strain>
    </source>
</reference>
<dbReference type="EMBL" id="MN740667">
    <property type="protein sequence ID" value="QHU06699.1"/>
    <property type="molecule type" value="Genomic_DNA"/>
</dbReference>
<dbReference type="PANTHER" id="PTHR12709">
    <property type="entry name" value="DNA-DIRECTED RNA POLYMERASE II, III"/>
    <property type="match status" value="1"/>
</dbReference>
<dbReference type="GO" id="GO:0031369">
    <property type="term" value="F:translation initiation factor binding"/>
    <property type="evidence" value="ECO:0007669"/>
    <property type="project" value="TreeGrafter"/>
</dbReference>
<keyword evidence="2" id="KW-0240">DNA-directed RNA polymerase</keyword>
<dbReference type="GO" id="GO:0000932">
    <property type="term" value="C:P-body"/>
    <property type="evidence" value="ECO:0007669"/>
    <property type="project" value="TreeGrafter"/>
</dbReference>
<dbReference type="SUPFAM" id="SSF88798">
    <property type="entry name" value="N-terminal, heterodimerisation domain of RBP7 (RpoE)"/>
    <property type="match status" value="1"/>
</dbReference>
<sequence length="170" mass="19159">MIQNITQEVSIESRYLDSDIKDHILDKLKKTMEGKCTFSSGYIVEVKRVVALGENRIGCANSLVIFEVTYEADILKPEKGQRMSGNVCMVFQHGIFVDVCGKMKVLVPAASMDSYTYLPNENSFKSPYNDDILDGVEIEIEIVMTKYEKKQFSCIGKLLLDSMSESDDSE</sequence>
<dbReference type="AlphaFoldDB" id="A0A6C0JMA7"/>